<feature type="domain" description="Fibronectin type-III" evidence="3">
    <location>
        <begin position="650"/>
        <end position="743"/>
    </location>
</feature>
<keyword evidence="2" id="KW-0472">Membrane</keyword>
<dbReference type="OrthoDB" id="443915at2759"/>
<reference evidence="4 5" key="1">
    <citation type="journal article" date="2018" name="Plant J.">
        <title>Genome sequences of Chlorella sorokiniana UTEX 1602 and Micractinium conductrix SAG 241.80: implications to maltose excretion by a green alga.</title>
        <authorList>
            <person name="Arriola M.B."/>
            <person name="Velmurugan N."/>
            <person name="Zhang Y."/>
            <person name="Plunkett M.H."/>
            <person name="Hondzo H."/>
            <person name="Barney B.M."/>
        </authorList>
    </citation>
    <scope>NUCLEOTIDE SEQUENCE [LARGE SCALE GENOMIC DNA]</scope>
    <source>
        <strain evidence="4 5">SAG 241.80</strain>
    </source>
</reference>
<evidence type="ECO:0000313" key="4">
    <source>
        <dbReference type="EMBL" id="PSC72863.1"/>
    </source>
</evidence>
<protein>
    <submittedName>
        <fullName evidence="4">Fibronectin type-III domain-containing 3a</fullName>
    </submittedName>
</protein>
<feature type="compositionally biased region" description="Pro residues" evidence="1">
    <location>
        <begin position="1246"/>
        <end position="1256"/>
    </location>
</feature>
<feature type="compositionally biased region" description="Low complexity" evidence="1">
    <location>
        <begin position="1053"/>
        <end position="1067"/>
    </location>
</feature>
<feature type="compositionally biased region" description="Low complexity" evidence="1">
    <location>
        <begin position="23"/>
        <end position="39"/>
    </location>
</feature>
<dbReference type="Pfam" id="PF00041">
    <property type="entry name" value="fn3"/>
    <property type="match status" value="6"/>
</dbReference>
<organism evidence="4 5">
    <name type="scientific">Micractinium conductrix</name>
    <dbReference type="NCBI Taxonomy" id="554055"/>
    <lineage>
        <taxon>Eukaryota</taxon>
        <taxon>Viridiplantae</taxon>
        <taxon>Chlorophyta</taxon>
        <taxon>core chlorophytes</taxon>
        <taxon>Trebouxiophyceae</taxon>
        <taxon>Chlorellales</taxon>
        <taxon>Chlorellaceae</taxon>
        <taxon>Chlorella clade</taxon>
        <taxon>Micractinium</taxon>
    </lineage>
</organism>
<dbReference type="SMART" id="SM00060">
    <property type="entry name" value="FN3"/>
    <property type="match status" value="8"/>
</dbReference>
<keyword evidence="2" id="KW-1133">Transmembrane helix</keyword>
<dbReference type="Gene3D" id="1.10.472.10">
    <property type="entry name" value="Cyclin-like"/>
    <property type="match status" value="2"/>
</dbReference>
<feature type="transmembrane region" description="Helical" evidence="2">
    <location>
        <begin position="1087"/>
        <end position="1109"/>
    </location>
</feature>
<feature type="compositionally biased region" description="Pro residues" evidence="1">
    <location>
        <begin position="12"/>
        <end position="22"/>
    </location>
</feature>
<feature type="domain" description="Fibronectin type-III" evidence="3">
    <location>
        <begin position="170"/>
        <end position="272"/>
    </location>
</feature>
<sequence>MSGEHWQHPGGGTPPPAAPGPAAPAANGASERPGSSGSEEPPPPPPPQLVVDCAPGMPVAVEMQTTAISLQWAPVSCTLHSAEPVAAEYVVHYQLQMQQVDDLSSVLRPDSWCGQYSGTASFVQVKGLRPGRSYAVRVTAVPHVSNLPDAVVVPSPPSEAVVVATLPCPPMGQPSPQLATRLKKELKFKWNEPEETGGRPITYTLEMSPAPEGWQGAPASPDGFYQLYSGPERAYLAKRLVPGEQYCARVKAANSEGESAWSPLGVFYTQATVPSWAPSDAPFVWDTTASSITLGWPEPAANGGTVTGYEVEMDNGSGFRHVARSAERQCTAHGLRSGILYKFRVRAENEAGRSLWSPLGEGRTAAVAPAACSASVVLGKSQTSLSIRWEGPEDDGGSAISAYQVEVRPRSAAAVRDLADDWLIAYQGRDAACTISSLRAGCSYLVRVCAISAAGTGAFGAAAILETAPSTPECPGAPAVAARGQTELTMVWASPQHDGGTPVTSYRLEMCTLGGAEGAGGDSGKGKGKVDPSFELAYLGPERSAVVSDLEPGHRYSFRCAAINAQGSSGWGAVAQADTLPGLPYPVDPLHLVAATATTVKLRWGQPYGRGARVTGYTVEMAPTEEFEAAVEAQAAAAAPAAPGGGEGPAVQEEEQQGAPPVALEQEQQQPAANGVRAGSSSAASEAESGDPESLVQQVYQGADSACTVSGLQPHRAYTFRVRALNCVGSSVSETDSFRTAPAPPSEPRSLQQQGATPTSLAASWAAPRYDHGAHVAGYQLEWARGARGGALPANSWRPAYQGAATHVQVDGLSAGCRYLLRVRAGNACGWGPWCEPLPCATSPDVPAAPVLTARGVGSKVHASWEAPEDNGAPVAAYELEVAEGSGASGGGAYQVVFRGNALAHRLADKREQQQPRGGFRTRPNTTYHMRVRAVNAVGPGPYSEPATGPEQAACVSYEVEASAGKDAPVRHAFPARAQGGTLSGLRPGRTYSVRVRAAGADSAGHGEWSEAASVKLPPAKPSTAAAAAAAAAAQETAASKPHKRRGGGGGQTAPRVAAVTKTTTARGPPKRGFAAVDAWFKRKAGFSIPTLAVTVVVVAVLALLALFFTSSFVESAAIVRHACDMLALPTRVCSTALAFLRRADISELPAERQAGACLFLGAKVEEAALRTNDLLNAVAAWRLVAACASTSDGAAGSASGGAAAAEVDAAAVAAVDRAAAHAGSMAAADAAAGSAAGGSAAAAPPDAPPSKPASPPDAVAAAAAFPPYLVGDSYAAAKQRLILDEQLLLRRLRFDISTDQPHRHLYALAHCWGAAPAALRTAVCLLNDAATHCEGYSTSALPSAAAAAAALHVGGQLAGAPVEPRGWWRAGGISDADMAAACSTLLDLLQHASP</sequence>
<feature type="domain" description="Fibronectin type-III" evidence="3">
    <location>
        <begin position="277"/>
        <end position="367"/>
    </location>
</feature>
<dbReference type="PANTHER" id="PTHR24099">
    <property type="entry name" value="E3 UBIQUITIN-PROTEIN LIGASE TRIM36-RELATED"/>
    <property type="match status" value="1"/>
</dbReference>
<dbReference type="InterPro" id="IPR003961">
    <property type="entry name" value="FN3_dom"/>
</dbReference>
<evidence type="ECO:0000259" key="3">
    <source>
        <dbReference type="PROSITE" id="PS50853"/>
    </source>
</evidence>
<comment type="caution">
    <text evidence="4">The sequence shown here is derived from an EMBL/GenBank/DDBJ whole genome shotgun (WGS) entry which is preliminary data.</text>
</comment>
<dbReference type="SUPFAM" id="SSF49265">
    <property type="entry name" value="Fibronectin type III"/>
    <property type="match status" value="5"/>
</dbReference>
<evidence type="ECO:0000256" key="1">
    <source>
        <dbReference type="SAM" id="MobiDB-lite"/>
    </source>
</evidence>
<feature type="compositionally biased region" description="Low complexity" evidence="1">
    <location>
        <begin position="1026"/>
        <end position="1040"/>
    </location>
</feature>
<feature type="region of interest" description="Disordered" evidence="1">
    <location>
        <begin position="632"/>
        <end position="696"/>
    </location>
</feature>
<feature type="region of interest" description="Disordered" evidence="1">
    <location>
        <begin position="1"/>
        <end position="49"/>
    </location>
</feature>
<feature type="compositionally biased region" description="Polar residues" evidence="1">
    <location>
        <begin position="749"/>
        <end position="760"/>
    </location>
</feature>
<keyword evidence="2" id="KW-0812">Transmembrane</keyword>
<keyword evidence="5" id="KW-1185">Reference proteome</keyword>
<dbReference type="Gene3D" id="2.60.40.10">
    <property type="entry name" value="Immunoglobulins"/>
    <property type="match status" value="9"/>
</dbReference>
<feature type="domain" description="Fibronectin type-III" evidence="3">
    <location>
        <begin position="846"/>
        <end position="954"/>
    </location>
</feature>
<dbReference type="InterPro" id="IPR050617">
    <property type="entry name" value="E3_ligase_FN3/SPRY"/>
</dbReference>
<gene>
    <name evidence="4" type="ORF">C2E20_3973</name>
</gene>
<accession>A0A2P6VFJ6</accession>
<feature type="region of interest" description="Disordered" evidence="1">
    <location>
        <begin position="1026"/>
        <end position="1067"/>
    </location>
</feature>
<dbReference type="SUPFAM" id="SSF47954">
    <property type="entry name" value="Cyclin-like"/>
    <property type="match status" value="1"/>
</dbReference>
<evidence type="ECO:0000313" key="5">
    <source>
        <dbReference type="Proteomes" id="UP000239649"/>
    </source>
</evidence>
<dbReference type="PRINTS" id="PR00014">
    <property type="entry name" value="FNTYPEIII"/>
</dbReference>
<feature type="compositionally biased region" description="Low complexity" evidence="1">
    <location>
        <begin position="672"/>
        <end position="687"/>
    </location>
</feature>
<feature type="region of interest" description="Disordered" evidence="1">
    <location>
        <begin position="1239"/>
        <end position="1259"/>
    </location>
</feature>
<dbReference type="PANTHER" id="PTHR24099:SF11">
    <property type="entry name" value="FIBRONECTIN TYPE III DOMAIN-CONTAINING 3BA-RELATED"/>
    <property type="match status" value="1"/>
</dbReference>
<dbReference type="EMBL" id="LHPF02000009">
    <property type="protein sequence ID" value="PSC72863.1"/>
    <property type="molecule type" value="Genomic_DNA"/>
</dbReference>
<dbReference type="InterPro" id="IPR013783">
    <property type="entry name" value="Ig-like_fold"/>
</dbReference>
<feature type="domain" description="Fibronectin type-III" evidence="3">
    <location>
        <begin position="54"/>
        <end position="168"/>
    </location>
</feature>
<dbReference type="Proteomes" id="UP000239649">
    <property type="component" value="Unassembled WGS sequence"/>
</dbReference>
<dbReference type="InterPro" id="IPR036116">
    <property type="entry name" value="FN3_sf"/>
</dbReference>
<feature type="compositionally biased region" description="Low complexity" evidence="1">
    <location>
        <begin position="632"/>
        <end position="642"/>
    </location>
</feature>
<feature type="domain" description="Fibronectin type-III" evidence="3">
    <location>
        <begin position="744"/>
        <end position="845"/>
    </location>
</feature>
<evidence type="ECO:0000256" key="2">
    <source>
        <dbReference type="SAM" id="Phobius"/>
    </source>
</evidence>
<proteinExistence type="predicted"/>
<feature type="domain" description="Fibronectin type-III" evidence="3">
    <location>
        <begin position="368"/>
        <end position="470"/>
    </location>
</feature>
<dbReference type="STRING" id="554055.A0A2P6VFJ6"/>
<dbReference type="PROSITE" id="PS50853">
    <property type="entry name" value="FN3"/>
    <property type="match status" value="8"/>
</dbReference>
<dbReference type="CDD" id="cd00063">
    <property type="entry name" value="FN3"/>
    <property type="match status" value="9"/>
</dbReference>
<feature type="domain" description="Fibronectin type-III" evidence="3">
    <location>
        <begin position="474"/>
        <end position="582"/>
    </location>
</feature>
<feature type="region of interest" description="Disordered" evidence="1">
    <location>
        <begin position="733"/>
        <end position="760"/>
    </location>
</feature>
<dbReference type="InterPro" id="IPR036915">
    <property type="entry name" value="Cyclin-like_sf"/>
</dbReference>
<name>A0A2P6VFJ6_9CHLO</name>